<gene>
    <name evidence="2" type="ORF">GA0111570_10115</name>
</gene>
<dbReference type="STRING" id="1577474.GA0111570_10115"/>
<sequence>MMGWGGNGWGGMGWGMGWGAMIGMVVFWIVLIALIAWAVSRLLPARRVEGGSPQPPQETPEEILDRRFARGEIDLETYQTQREVLAAARKERR</sequence>
<dbReference type="OrthoDB" id="3748887at2"/>
<reference evidence="2 3" key="1">
    <citation type="submission" date="2016-06" db="EMBL/GenBank/DDBJ databases">
        <authorList>
            <person name="Olsen C.W."/>
            <person name="Carey S."/>
            <person name="Hinshaw L."/>
            <person name="Karasin A.I."/>
        </authorList>
    </citation>
    <scope>NUCLEOTIDE SEQUENCE [LARGE SCALE GENOMIC DNA]</scope>
    <source>
        <strain evidence="2 3">LZ-22</strain>
    </source>
</reference>
<name>A0A1G6GF11_9ACTN</name>
<accession>A0A1G6GF11</accession>
<keyword evidence="1" id="KW-0812">Transmembrane</keyword>
<proteinExistence type="predicted"/>
<protein>
    <submittedName>
        <fullName evidence="2">Putative membrane protein</fullName>
    </submittedName>
</protein>
<evidence type="ECO:0000313" key="3">
    <source>
        <dbReference type="Proteomes" id="UP000199086"/>
    </source>
</evidence>
<keyword evidence="1" id="KW-1133">Transmembrane helix</keyword>
<organism evidence="2 3">
    <name type="scientific">Raineyella antarctica</name>
    <dbReference type="NCBI Taxonomy" id="1577474"/>
    <lineage>
        <taxon>Bacteria</taxon>
        <taxon>Bacillati</taxon>
        <taxon>Actinomycetota</taxon>
        <taxon>Actinomycetes</taxon>
        <taxon>Propionibacteriales</taxon>
        <taxon>Propionibacteriaceae</taxon>
        <taxon>Raineyella</taxon>
    </lineage>
</organism>
<evidence type="ECO:0000256" key="1">
    <source>
        <dbReference type="SAM" id="Phobius"/>
    </source>
</evidence>
<keyword evidence="3" id="KW-1185">Reference proteome</keyword>
<evidence type="ECO:0000313" key="2">
    <source>
        <dbReference type="EMBL" id="SDB79746.1"/>
    </source>
</evidence>
<keyword evidence="1" id="KW-0472">Membrane</keyword>
<dbReference type="Proteomes" id="UP000199086">
    <property type="component" value="Unassembled WGS sequence"/>
</dbReference>
<dbReference type="EMBL" id="FMYF01000001">
    <property type="protein sequence ID" value="SDB79746.1"/>
    <property type="molecule type" value="Genomic_DNA"/>
</dbReference>
<dbReference type="AlphaFoldDB" id="A0A1G6GF11"/>
<feature type="transmembrane region" description="Helical" evidence="1">
    <location>
        <begin position="20"/>
        <end position="39"/>
    </location>
</feature>